<keyword evidence="5" id="KW-1185">Reference proteome</keyword>
<evidence type="ECO:0000256" key="1">
    <source>
        <dbReference type="PROSITE-ProRule" id="PRU00042"/>
    </source>
</evidence>
<organism evidence="4 5">
    <name type="scientific">Haemaphysalis longicornis</name>
    <name type="common">Bush tick</name>
    <dbReference type="NCBI Taxonomy" id="44386"/>
    <lineage>
        <taxon>Eukaryota</taxon>
        <taxon>Metazoa</taxon>
        <taxon>Ecdysozoa</taxon>
        <taxon>Arthropoda</taxon>
        <taxon>Chelicerata</taxon>
        <taxon>Arachnida</taxon>
        <taxon>Acari</taxon>
        <taxon>Parasitiformes</taxon>
        <taxon>Ixodida</taxon>
        <taxon>Ixodoidea</taxon>
        <taxon>Ixodidae</taxon>
        <taxon>Haemaphysalinae</taxon>
        <taxon>Haemaphysalis</taxon>
    </lineage>
</organism>
<keyword evidence="1" id="KW-0479">Metal-binding</keyword>
<dbReference type="VEuPathDB" id="VectorBase:HLOH_043782"/>
<name>A0A9J6GIB1_HAELO</name>
<evidence type="ECO:0000256" key="2">
    <source>
        <dbReference type="SAM" id="MobiDB-lite"/>
    </source>
</evidence>
<dbReference type="OMA" id="RVHERIY"/>
<evidence type="ECO:0000259" key="3">
    <source>
        <dbReference type="PROSITE" id="PS50157"/>
    </source>
</evidence>
<gene>
    <name evidence="4" type="ORF">HPB48_017119</name>
</gene>
<keyword evidence="1" id="KW-0863">Zinc-finger</keyword>
<dbReference type="SMART" id="SM00355">
    <property type="entry name" value="ZnF_C2H2"/>
    <property type="match status" value="2"/>
</dbReference>
<feature type="region of interest" description="Disordered" evidence="2">
    <location>
        <begin position="166"/>
        <end position="244"/>
    </location>
</feature>
<comment type="caution">
    <text evidence="4">The sequence shown here is derived from an EMBL/GenBank/DDBJ whole genome shotgun (WGS) entry which is preliminary data.</text>
</comment>
<dbReference type="InterPro" id="IPR013087">
    <property type="entry name" value="Znf_C2H2_type"/>
</dbReference>
<proteinExistence type="predicted"/>
<accession>A0A9J6GIB1</accession>
<feature type="domain" description="C2H2-type" evidence="3">
    <location>
        <begin position="140"/>
        <end position="167"/>
    </location>
</feature>
<evidence type="ECO:0000313" key="4">
    <source>
        <dbReference type="EMBL" id="KAH9375165.1"/>
    </source>
</evidence>
<keyword evidence="1" id="KW-0862">Zinc</keyword>
<dbReference type="Proteomes" id="UP000821853">
    <property type="component" value="Chromosome 5"/>
</dbReference>
<reference evidence="4 5" key="1">
    <citation type="journal article" date="2020" name="Cell">
        <title>Large-Scale Comparative Analyses of Tick Genomes Elucidate Their Genetic Diversity and Vector Capacities.</title>
        <authorList>
            <consortium name="Tick Genome and Microbiome Consortium (TIGMIC)"/>
            <person name="Jia N."/>
            <person name="Wang J."/>
            <person name="Shi W."/>
            <person name="Du L."/>
            <person name="Sun Y."/>
            <person name="Zhan W."/>
            <person name="Jiang J.F."/>
            <person name="Wang Q."/>
            <person name="Zhang B."/>
            <person name="Ji P."/>
            <person name="Bell-Sakyi L."/>
            <person name="Cui X.M."/>
            <person name="Yuan T.T."/>
            <person name="Jiang B.G."/>
            <person name="Yang W.F."/>
            <person name="Lam T.T."/>
            <person name="Chang Q.C."/>
            <person name="Ding S.J."/>
            <person name="Wang X.J."/>
            <person name="Zhu J.G."/>
            <person name="Ruan X.D."/>
            <person name="Zhao L."/>
            <person name="Wei J.T."/>
            <person name="Ye R.Z."/>
            <person name="Que T.C."/>
            <person name="Du C.H."/>
            <person name="Zhou Y.H."/>
            <person name="Cheng J.X."/>
            <person name="Dai P.F."/>
            <person name="Guo W.B."/>
            <person name="Han X.H."/>
            <person name="Huang E.J."/>
            <person name="Li L.F."/>
            <person name="Wei W."/>
            <person name="Gao Y.C."/>
            <person name="Liu J.Z."/>
            <person name="Shao H.Z."/>
            <person name="Wang X."/>
            <person name="Wang C.C."/>
            <person name="Yang T.C."/>
            <person name="Huo Q.B."/>
            <person name="Li W."/>
            <person name="Chen H.Y."/>
            <person name="Chen S.E."/>
            <person name="Zhou L.G."/>
            <person name="Ni X.B."/>
            <person name="Tian J.H."/>
            <person name="Sheng Y."/>
            <person name="Liu T."/>
            <person name="Pan Y.S."/>
            <person name="Xia L.Y."/>
            <person name="Li J."/>
            <person name="Zhao F."/>
            <person name="Cao W.C."/>
        </authorList>
    </citation>
    <scope>NUCLEOTIDE SEQUENCE [LARGE SCALE GENOMIC DNA]</scope>
    <source>
        <strain evidence="4">HaeL-2018</strain>
    </source>
</reference>
<sequence length="244" mass="26201">MTRPSATSRTATMASDRAPVARRRKSGIPVPPLRTPETPTTPPPNEGHQPRRDGDSLFISFPAPHVFRCTETGCTSAYSAAAWTNRRQSLQRHLEGDHGMRLRRTVNLCALCGDTLGAKPTTHPCLANGRATAAPTQQRFQCTDCPSSFPSRKGLHNHTLWHKKEEAKRLRAASSQPSTTPGDDEGQNEGQPPAQATPASGGAASRQNAQAPSSPECGDGEESRQRTPPSNQHPSPAGQRALHS</sequence>
<dbReference type="EMBL" id="JABSTR010000007">
    <property type="protein sequence ID" value="KAH9375165.1"/>
    <property type="molecule type" value="Genomic_DNA"/>
</dbReference>
<dbReference type="PROSITE" id="PS00028">
    <property type="entry name" value="ZINC_FINGER_C2H2_1"/>
    <property type="match status" value="1"/>
</dbReference>
<feature type="compositionally biased region" description="Polar residues" evidence="2">
    <location>
        <begin position="1"/>
        <end position="13"/>
    </location>
</feature>
<dbReference type="AlphaFoldDB" id="A0A9J6GIB1"/>
<dbReference type="Gene3D" id="3.30.160.60">
    <property type="entry name" value="Classic Zinc Finger"/>
    <property type="match status" value="1"/>
</dbReference>
<dbReference type="GO" id="GO:0008270">
    <property type="term" value="F:zinc ion binding"/>
    <property type="evidence" value="ECO:0007669"/>
    <property type="project" value="UniProtKB-KW"/>
</dbReference>
<evidence type="ECO:0000313" key="5">
    <source>
        <dbReference type="Proteomes" id="UP000821853"/>
    </source>
</evidence>
<dbReference type="OrthoDB" id="6515899at2759"/>
<dbReference type="PROSITE" id="PS50157">
    <property type="entry name" value="ZINC_FINGER_C2H2_2"/>
    <property type="match status" value="1"/>
</dbReference>
<feature type="compositionally biased region" description="Pro residues" evidence="2">
    <location>
        <begin position="29"/>
        <end position="45"/>
    </location>
</feature>
<protein>
    <recommendedName>
        <fullName evidence="3">C2H2-type domain-containing protein</fullName>
    </recommendedName>
</protein>
<feature type="region of interest" description="Disordered" evidence="2">
    <location>
        <begin position="1"/>
        <end position="57"/>
    </location>
</feature>